<gene>
    <name evidence="2" type="ORF">P6N53_09455</name>
</gene>
<accession>A0AAW7ZD76</accession>
<protein>
    <submittedName>
        <fullName evidence="2">PHP domain-containing protein</fullName>
    </submittedName>
</protein>
<dbReference type="InterPro" id="IPR052018">
    <property type="entry name" value="PHP_domain"/>
</dbReference>
<feature type="domain" description="Polymerase/histidinol phosphatase N-terminal" evidence="1">
    <location>
        <begin position="6"/>
        <end position="71"/>
    </location>
</feature>
<dbReference type="InterPro" id="IPR004013">
    <property type="entry name" value="PHP_dom"/>
</dbReference>
<dbReference type="EMBL" id="JARPTC010000013">
    <property type="protein sequence ID" value="MDO7787445.1"/>
    <property type="molecule type" value="Genomic_DNA"/>
</dbReference>
<dbReference type="SUPFAM" id="SSF89550">
    <property type="entry name" value="PHP domain-like"/>
    <property type="match status" value="1"/>
</dbReference>
<dbReference type="AlphaFoldDB" id="A0AAW7ZD76"/>
<dbReference type="CDD" id="cd07438">
    <property type="entry name" value="PHP_HisPPase_AMP"/>
    <property type="match status" value="1"/>
</dbReference>
<sequence length="278" mass="30508">MIDLLTDLHIHTTASDGSDTPGEVVSRALRLGLKAIAISDHDTMEGIIPAQQAANGFNLEVLSGVEVNTYQKGNEIHVLGYLINPNNDEFISKLRELQGDRLDRIKKMLCKLKALNIFLELDRILEFSKGGSVGRPHVARAMQEKGYVSSAQEAFSKYIGAEKPAYIPREKLTPREAVELILRSGGVPVLAHPGLLKDSGPIIKSLLEVGLKGLEVWHLKHSPLMVQYYLEKAKKYNLVPTGGSDYHGTGHEACNTLGTTGAPYESVQRLKDLAQAYN</sequence>
<reference evidence="2" key="1">
    <citation type="journal article" date="2023" name="J. Hazard. Mater.">
        <title>Anaerobic biodegradation of pyrene and benzo[a]pyrene by a new sulfate-reducing Desulforamulus aquiferis strain DSA.</title>
        <authorList>
            <person name="Zhang Z."/>
            <person name="Sun J."/>
            <person name="Gong X."/>
            <person name="Wang C."/>
            <person name="Wang H."/>
        </authorList>
    </citation>
    <scope>NUCLEOTIDE SEQUENCE</scope>
    <source>
        <strain evidence="2">DSA</strain>
    </source>
</reference>
<dbReference type="GO" id="GO:0035312">
    <property type="term" value="F:5'-3' DNA exonuclease activity"/>
    <property type="evidence" value="ECO:0007669"/>
    <property type="project" value="TreeGrafter"/>
</dbReference>
<dbReference type="PANTHER" id="PTHR42924:SF3">
    <property type="entry name" value="POLYMERASE_HISTIDINOL PHOSPHATASE N-TERMINAL DOMAIN-CONTAINING PROTEIN"/>
    <property type="match status" value="1"/>
</dbReference>
<evidence type="ECO:0000313" key="2">
    <source>
        <dbReference type="EMBL" id="MDO7787445.1"/>
    </source>
</evidence>
<name>A0AAW7ZD76_9FIRM</name>
<keyword evidence="3" id="KW-1185">Reference proteome</keyword>
<dbReference type="InterPro" id="IPR003141">
    <property type="entry name" value="Pol/His_phosphatase_N"/>
</dbReference>
<proteinExistence type="predicted"/>
<dbReference type="Pfam" id="PF02811">
    <property type="entry name" value="PHP"/>
    <property type="match status" value="1"/>
</dbReference>
<dbReference type="SMART" id="SM00481">
    <property type="entry name" value="POLIIIAc"/>
    <property type="match status" value="1"/>
</dbReference>
<evidence type="ECO:0000313" key="3">
    <source>
        <dbReference type="Proteomes" id="UP001172911"/>
    </source>
</evidence>
<dbReference type="Proteomes" id="UP001172911">
    <property type="component" value="Unassembled WGS sequence"/>
</dbReference>
<dbReference type="Gene3D" id="3.20.20.140">
    <property type="entry name" value="Metal-dependent hydrolases"/>
    <property type="match status" value="1"/>
</dbReference>
<dbReference type="Gene3D" id="1.10.150.650">
    <property type="match status" value="1"/>
</dbReference>
<evidence type="ECO:0000259" key="1">
    <source>
        <dbReference type="SMART" id="SM00481"/>
    </source>
</evidence>
<dbReference type="RefSeq" id="WP_304542588.1">
    <property type="nucleotide sequence ID" value="NZ_JARPTC010000013.1"/>
</dbReference>
<dbReference type="GO" id="GO:0004534">
    <property type="term" value="F:5'-3' RNA exonuclease activity"/>
    <property type="evidence" value="ECO:0007669"/>
    <property type="project" value="TreeGrafter"/>
</dbReference>
<reference evidence="2" key="2">
    <citation type="submission" date="2023-03" db="EMBL/GenBank/DDBJ databases">
        <authorList>
            <person name="Zhang Z."/>
        </authorList>
    </citation>
    <scope>NUCLEOTIDE SEQUENCE</scope>
    <source>
        <strain evidence="2">DSA</strain>
    </source>
</reference>
<dbReference type="InterPro" id="IPR016195">
    <property type="entry name" value="Pol/histidinol_Pase-like"/>
</dbReference>
<dbReference type="PANTHER" id="PTHR42924">
    <property type="entry name" value="EXONUCLEASE"/>
    <property type="match status" value="1"/>
</dbReference>
<organism evidence="2 3">
    <name type="scientific">Desulforamulus aquiferis</name>
    <dbReference type="NCBI Taxonomy" id="1397668"/>
    <lineage>
        <taxon>Bacteria</taxon>
        <taxon>Bacillati</taxon>
        <taxon>Bacillota</taxon>
        <taxon>Clostridia</taxon>
        <taxon>Eubacteriales</taxon>
        <taxon>Peptococcaceae</taxon>
        <taxon>Desulforamulus</taxon>
    </lineage>
</organism>
<comment type="caution">
    <text evidence="2">The sequence shown here is derived from an EMBL/GenBank/DDBJ whole genome shotgun (WGS) entry which is preliminary data.</text>
</comment>